<dbReference type="InterPro" id="IPR032633">
    <property type="entry name" value="ThiJ-like"/>
</dbReference>
<dbReference type="PANTHER" id="PTHR43068:SF1">
    <property type="entry name" value="SLR1854 PROTEIN"/>
    <property type="match status" value="1"/>
</dbReference>
<accession>A0ABZ0WM16</accession>
<evidence type="ECO:0000256" key="1">
    <source>
        <dbReference type="SAM" id="MobiDB-lite"/>
    </source>
</evidence>
<dbReference type="Gene3D" id="3.40.50.880">
    <property type="match status" value="1"/>
</dbReference>
<proteinExistence type="predicted"/>
<keyword evidence="2" id="KW-0315">Glutamine amidotransferase</keyword>
<organism evidence="2 3">
    <name type="scientific">Paraburkholderia kururiensis</name>
    <dbReference type="NCBI Taxonomy" id="984307"/>
    <lineage>
        <taxon>Bacteria</taxon>
        <taxon>Pseudomonadati</taxon>
        <taxon>Pseudomonadota</taxon>
        <taxon>Betaproteobacteria</taxon>
        <taxon>Burkholderiales</taxon>
        <taxon>Burkholderiaceae</taxon>
        <taxon>Paraburkholderia</taxon>
    </lineage>
</organism>
<protein>
    <submittedName>
        <fullName evidence="2">Type 1 glutamine amidotransferase domain-containing protein</fullName>
    </submittedName>
</protein>
<dbReference type="RefSeq" id="WP_114812320.1">
    <property type="nucleotide sequence ID" value="NZ_CP139965.1"/>
</dbReference>
<name>A0ABZ0WM16_9BURK</name>
<evidence type="ECO:0000313" key="2">
    <source>
        <dbReference type="EMBL" id="WQD78325.1"/>
    </source>
</evidence>
<dbReference type="InterPro" id="IPR029062">
    <property type="entry name" value="Class_I_gatase-like"/>
</dbReference>
<keyword evidence="3" id="KW-1185">Reference proteome</keyword>
<feature type="region of interest" description="Disordered" evidence="1">
    <location>
        <begin position="291"/>
        <end position="311"/>
    </location>
</feature>
<dbReference type="SUPFAM" id="SSF52317">
    <property type="entry name" value="Class I glutamine amidotransferase-like"/>
    <property type="match status" value="1"/>
</dbReference>
<dbReference type="EMBL" id="CP139965">
    <property type="protein sequence ID" value="WQD78325.1"/>
    <property type="molecule type" value="Genomic_DNA"/>
</dbReference>
<dbReference type="Proteomes" id="UP001325479">
    <property type="component" value="Chromosome"/>
</dbReference>
<feature type="compositionally biased region" description="Polar residues" evidence="1">
    <location>
        <begin position="298"/>
        <end position="311"/>
    </location>
</feature>
<dbReference type="Pfam" id="PF17124">
    <property type="entry name" value="ThiJ_like"/>
    <property type="match status" value="1"/>
</dbReference>
<sequence>MSQILLPLPSRDFDPSEVSVSWKILTQCGHQVVFATPDGKPGACDPIMLSGIGLDPWSGIPVLRNVRVLGHLLGANADARRAYAEMQRDANFANPIRWDQTGHKDFDGLLLGGGHWARGMREYLESSHLQRVTTDFFAEEKPVAAICHGVLLAARSTRADGLSVLYGRKTTALTWALERKASVLAHVGRFWDRNYYRTYTEAAGQPAGYMSVQQEVTRALASAGDFVDVPAGDPDFRRKTSGTARDTATDNRPAWVVRDRNYVSARWPGDVHTFARMFAAVLDAAAVERSRCAGGDSRSGQPAAQTATARA</sequence>
<evidence type="ECO:0000313" key="3">
    <source>
        <dbReference type="Proteomes" id="UP001325479"/>
    </source>
</evidence>
<reference evidence="2 3" key="1">
    <citation type="submission" date="2023-12" db="EMBL/GenBank/DDBJ databases">
        <title>Genome sequencing and assembly of bacterial species from a model synthetic community.</title>
        <authorList>
            <person name="Hogle S.L."/>
        </authorList>
    </citation>
    <scope>NUCLEOTIDE SEQUENCE [LARGE SCALE GENOMIC DNA]</scope>
    <source>
        <strain evidence="2 3">HAMBI 2494</strain>
    </source>
</reference>
<gene>
    <name evidence="2" type="ORF">U0042_00995</name>
</gene>
<dbReference type="PANTHER" id="PTHR43068">
    <property type="entry name" value="SLR1854 PROTEIN"/>
    <property type="match status" value="1"/>
</dbReference>